<dbReference type="PIRSF" id="PIRSF036979">
    <property type="entry name" value="Arginase"/>
    <property type="match status" value="1"/>
</dbReference>
<keyword evidence="1" id="KW-0479">Metal-binding</keyword>
<dbReference type="Proteomes" id="UP001629432">
    <property type="component" value="Unassembled WGS sequence"/>
</dbReference>
<dbReference type="SUPFAM" id="SSF52768">
    <property type="entry name" value="Arginase/deacetylase"/>
    <property type="match status" value="1"/>
</dbReference>
<sequence length="321" mass="35342">MQRVNRPYVGIPSFLRSRICEDLTKLDAAIAVFGVPFDEGSPFFPGSRMAPRSLREHSLRFGGGEGGYFDPRTRKQYLVEEMRNGLIADVGDVDIHPTNVERTFENITGMTRGILERGAMPVALGGDHSITDSIFRAFDEKLHVIHFDAHTDFATFEHDMEHTNGHAFRHVAALPNTLSLTQVGIRSLRHAPAHIEDVFASGNRVVPINEFRDLGPEGIAALLPEGSRVYVSIDVDVMDMSLTPGCVSAEPDGMSYADLRDSLKAIAVSHDVAGFDFVEVNPLLDARTGVTSYLGALTVVEFLGNICAQPRWAARRLSRPR</sequence>
<proteinExistence type="inferred from homology"/>
<dbReference type="PROSITE" id="PS51409">
    <property type="entry name" value="ARGINASE_2"/>
    <property type="match status" value="1"/>
</dbReference>
<organism evidence="4 5">
    <name type="scientific">Paraburkholderia metrosideri</name>
    <dbReference type="NCBI Taxonomy" id="580937"/>
    <lineage>
        <taxon>Bacteria</taxon>
        <taxon>Pseudomonadati</taxon>
        <taxon>Pseudomonadota</taxon>
        <taxon>Betaproteobacteria</taxon>
        <taxon>Burkholderiales</taxon>
        <taxon>Burkholderiaceae</taxon>
        <taxon>Paraburkholderia</taxon>
    </lineage>
</organism>
<name>A0ABW9DV98_9BURK</name>
<dbReference type="PANTHER" id="PTHR11358">
    <property type="entry name" value="ARGINASE/AGMATINASE"/>
    <property type="match status" value="1"/>
</dbReference>
<evidence type="ECO:0000256" key="1">
    <source>
        <dbReference type="ARBA" id="ARBA00022723"/>
    </source>
</evidence>
<dbReference type="InterPro" id="IPR006035">
    <property type="entry name" value="Ureohydrolase"/>
</dbReference>
<dbReference type="Pfam" id="PF00491">
    <property type="entry name" value="Arginase"/>
    <property type="match status" value="1"/>
</dbReference>
<comment type="caution">
    <text evidence="4">The sequence shown here is derived from an EMBL/GenBank/DDBJ whole genome shotgun (WGS) entry which is preliminary data.</text>
</comment>
<protein>
    <submittedName>
        <fullName evidence="4">Arginase family protein</fullName>
    </submittedName>
</protein>
<dbReference type="RefSeq" id="WP_408233037.1">
    <property type="nucleotide sequence ID" value="NZ_JAQQCF010000019.1"/>
</dbReference>
<dbReference type="PANTHER" id="PTHR11358:SF26">
    <property type="entry name" value="GUANIDINO ACID HYDROLASE, MITOCHONDRIAL"/>
    <property type="match status" value="1"/>
</dbReference>
<evidence type="ECO:0000256" key="2">
    <source>
        <dbReference type="ARBA" id="ARBA00022801"/>
    </source>
</evidence>
<keyword evidence="2" id="KW-0378">Hydrolase</keyword>
<accession>A0ABW9DV98</accession>
<dbReference type="Gene3D" id="3.40.800.10">
    <property type="entry name" value="Ureohydrolase domain"/>
    <property type="match status" value="1"/>
</dbReference>
<evidence type="ECO:0000256" key="3">
    <source>
        <dbReference type="PROSITE-ProRule" id="PRU00742"/>
    </source>
</evidence>
<comment type="similarity">
    <text evidence="3">Belongs to the arginase family.</text>
</comment>
<evidence type="ECO:0000313" key="5">
    <source>
        <dbReference type="Proteomes" id="UP001629432"/>
    </source>
</evidence>
<dbReference type="EMBL" id="JAQQCF010000019">
    <property type="protein sequence ID" value="MFM0639283.1"/>
    <property type="molecule type" value="Genomic_DNA"/>
</dbReference>
<keyword evidence="5" id="KW-1185">Reference proteome</keyword>
<dbReference type="InterPro" id="IPR023696">
    <property type="entry name" value="Ureohydrolase_dom_sf"/>
</dbReference>
<reference evidence="4 5" key="1">
    <citation type="journal article" date="2024" name="Chem. Sci.">
        <title>Discovery of megapolipeptins by genome mining of a Burkholderiales bacteria collection.</title>
        <authorList>
            <person name="Paulo B.S."/>
            <person name="Recchia M.J.J."/>
            <person name="Lee S."/>
            <person name="Fergusson C.H."/>
            <person name="Romanowski S.B."/>
            <person name="Hernandez A."/>
            <person name="Krull N."/>
            <person name="Liu D.Y."/>
            <person name="Cavanagh H."/>
            <person name="Bos A."/>
            <person name="Gray C.A."/>
            <person name="Murphy B.T."/>
            <person name="Linington R.G."/>
            <person name="Eustaquio A.S."/>
        </authorList>
    </citation>
    <scope>NUCLEOTIDE SEQUENCE [LARGE SCALE GENOMIC DNA]</scope>
    <source>
        <strain evidence="4 5">RL17-338-BIC-A</strain>
    </source>
</reference>
<evidence type="ECO:0000313" key="4">
    <source>
        <dbReference type="EMBL" id="MFM0639283.1"/>
    </source>
</evidence>
<gene>
    <name evidence="4" type="ORF">PQQ63_21585</name>
</gene>